<dbReference type="STRING" id="1838286.Verru16b_02439"/>
<feature type="domain" description="TonB C-terminal" evidence="11">
    <location>
        <begin position="133"/>
        <end position="223"/>
    </location>
</feature>
<dbReference type="GO" id="GO:0030288">
    <property type="term" value="C:outer membrane-bounded periplasmic space"/>
    <property type="evidence" value="ECO:0007669"/>
    <property type="project" value="InterPro"/>
</dbReference>
<keyword evidence="4" id="KW-1003">Cell membrane</keyword>
<dbReference type="Gene3D" id="3.30.1150.10">
    <property type="match status" value="1"/>
</dbReference>
<dbReference type="PRINTS" id="PR01374">
    <property type="entry name" value="TONBPROTEIN"/>
</dbReference>
<keyword evidence="8" id="KW-1133">Transmembrane helix</keyword>
<dbReference type="GO" id="GO:0005886">
    <property type="term" value="C:plasma membrane"/>
    <property type="evidence" value="ECO:0007669"/>
    <property type="project" value="UniProtKB-SubCell"/>
</dbReference>
<dbReference type="EMBL" id="CP016094">
    <property type="protein sequence ID" value="AOS45358.1"/>
    <property type="molecule type" value="Genomic_DNA"/>
</dbReference>
<proteinExistence type="inferred from homology"/>
<evidence type="ECO:0000256" key="7">
    <source>
        <dbReference type="ARBA" id="ARBA00022927"/>
    </source>
</evidence>
<dbReference type="KEGG" id="obg:Verru16b_02439"/>
<evidence type="ECO:0000256" key="6">
    <source>
        <dbReference type="ARBA" id="ARBA00022692"/>
    </source>
</evidence>
<dbReference type="GO" id="GO:0015891">
    <property type="term" value="P:siderophore transport"/>
    <property type="evidence" value="ECO:0007669"/>
    <property type="project" value="InterPro"/>
</dbReference>
<keyword evidence="13" id="KW-1185">Reference proteome</keyword>
<feature type="compositionally biased region" description="Pro residues" evidence="10">
    <location>
        <begin position="43"/>
        <end position="55"/>
    </location>
</feature>
<keyword evidence="7" id="KW-0653">Protein transport</keyword>
<dbReference type="InterPro" id="IPR006260">
    <property type="entry name" value="TonB/TolA_C"/>
</dbReference>
<keyword evidence="6" id="KW-0812">Transmembrane</keyword>
<evidence type="ECO:0000256" key="3">
    <source>
        <dbReference type="ARBA" id="ARBA00022448"/>
    </source>
</evidence>
<evidence type="ECO:0000256" key="4">
    <source>
        <dbReference type="ARBA" id="ARBA00022475"/>
    </source>
</evidence>
<dbReference type="GO" id="GO:0015031">
    <property type="term" value="P:protein transport"/>
    <property type="evidence" value="ECO:0007669"/>
    <property type="project" value="UniProtKB-KW"/>
</dbReference>
<evidence type="ECO:0000313" key="13">
    <source>
        <dbReference type="Proteomes" id="UP000095228"/>
    </source>
</evidence>
<reference evidence="12 13" key="1">
    <citation type="submission" date="2016-06" db="EMBL/GenBank/DDBJ databases">
        <title>Three novel species with peptidoglycan cell walls form the new genus Lacunisphaera gen. nov. in the family Opitutaceae of the verrucomicrobial subdivision 4.</title>
        <authorList>
            <person name="Rast P."/>
            <person name="Gloeckner I."/>
            <person name="Jogler M."/>
            <person name="Boedeker C."/>
            <person name="Jeske O."/>
            <person name="Wiegand S."/>
            <person name="Reinhardt R."/>
            <person name="Schumann P."/>
            <person name="Rohde M."/>
            <person name="Spring S."/>
            <person name="Gloeckner F.O."/>
            <person name="Jogler C."/>
        </authorList>
    </citation>
    <scope>NUCLEOTIDE SEQUENCE [LARGE SCALE GENOMIC DNA]</scope>
    <source>
        <strain evidence="12 13">IG16b</strain>
    </source>
</reference>
<dbReference type="InterPro" id="IPR051045">
    <property type="entry name" value="TonB-dependent_transducer"/>
</dbReference>
<feature type="region of interest" description="Disordered" evidence="10">
    <location>
        <begin position="106"/>
        <end position="125"/>
    </location>
</feature>
<evidence type="ECO:0000256" key="1">
    <source>
        <dbReference type="ARBA" id="ARBA00004383"/>
    </source>
</evidence>
<dbReference type="PROSITE" id="PS52015">
    <property type="entry name" value="TONB_CTD"/>
    <property type="match status" value="1"/>
</dbReference>
<comment type="similarity">
    <text evidence="2">Belongs to the TonB family.</text>
</comment>
<comment type="subcellular location">
    <subcellularLocation>
        <location evidence="1">Cell inner membrane</location>
        <topology evidence="1">Single-pass membrane protein</topology>
        <orientation evidence="1">Periplasmic side</orientation>
    </subcellularLocation>
</comment>
<accession>A0A1D8AWT9</accession>
<dbReference type="RefSeq" id="WP_069962514.1">
    <property type="nucleotide sequence ID" value="NZ_CP016094.1"/>
</dbReference>
<name>A0A1D8AWT9_9BACT</name>
<dbReference type="Proteomes" id="UP000095228">
    <property type="component" value="Chromosome"/>
</dbReference>
<dbReference type="Pfam" id="PF03544">
    <property type="entry name" value="TonB_C"/>
    <property type="match status" value="1"/>
</dbReference>
<dbReference type="InterPro" id="IPR003538">
    <property type="entry name" value="TonB"/>
</dbReference>
<evidence type="ECO:0000256" key="2">
    <source>
        <dbReference type="ARBA" id="ARBA00006555"/>
    </source>
</evidence>
<sequence>MTIERYKIPALIAAGLHGALFFGMTETVARPIIVKSPPGAVWNPPPGPEEPPAVPPSDTEESDPGTASAGVKPLPRAPEVVRPLTRDEPFRVPVASTPVAIDRVKDLGGHRGLPEGNGDGPEGWRGSIPDVHKLDRVPRAVVQRAPAYPEAARRAGINGRVTVQFVVDQEGSVVRAEAVEWTDPSFVDAAVRAVLGWRFQPGTQLGRKVSFRMAVPIEFNAAR</sequence>
<organism evidence="12 13">
    <name type="scientific">Lacunisphaera limnophila</name>
    <dbReference type="NCBI Taxonomy" id="1838286"/>
    <lineage>
        <taxon>Bacteria</taxon>
        <taxon>Pseudomonadati</taxon>
        <taxon>Verrucomicrobiota</taxon>
        <taxon>Opitutia</taxon>
        <taxon>Opitutales</taxon>
        <taxon>Opitutaceae</taxon>
        <taxon>Lacunisphaera</taxon>
    </lineage>
</organism>
<evidence type="ECO:0000313" key="12">
    <source>
        <dbReference type="EMBL" id="AOS45358.1"/>
    </source>
</evidence>
<evidence type="ECO:0000256" key="8">
    <source>
        <dbReference type="ARBA" id="ARBA00022989"/>
    </source>
</evidence>
<evidence type="ECO:0000256" key="9">
    <source>
        <dbReference type="ARBA" id="ARBA00023136"/>
    </source>
</evidence>
<dbReference type="InterPro" id="IPR037682">
    <property type="entry name" value="TonB_C"/>
</dbReference>
<evidence type="ECO:0000256" key="5">
    <source>
        <dbReference type="ARBA" id="ARBA00022519"/>
    </source>
</evidence>
<dbReference type="GO" id="GO:0031992">
    <property type="term" value="F:energy transducer activity"/>
    <property type="evidence" value="ECO:0007669"/>
    <property type="project" value="InterPro"/>
</dbReference>
<dbReference type="SUPFAM" id="SSF74653">
    <property type="entry name" value="TolA/TonB C-terminal domain"/>
    <property type="match status" value="1"/>
</dbReference>
<keyword evidence="5" id="KW-0997">Cell inner membrane</keyword>
<dbReference type="GO" id="GO:0055085">
    <property type="term" value="P:transmembrane transport"/>
    <property type="evidence" value="ECO:0007669"/>
    <property type="project" value="InterPro"/>
</dbReference>
<gene>
    <name evidence="12" type="ORF">Verru16b_02439</name>
</gene>
<evidence type="ECO:0000259" key="11">
    <source>
        <dbReference type="PROSITE" id="PS52015"/>
    </source>
</evidence>
<evidence type="ECO:0000256" key="10">
    <source>
        <dbReference type="SAM" id="MobiDB-lite"/>
    </source>
</evidence>
<dbReference type="PANTHER" id="PTHR33446">
    <property type="entry name" value="PROTEIN TONB-RELATED"/>
    <property type="match status" value="1"/>
</dbReference>
<keyword evidence="9" id="KW-0472">Membrane</keyword>
<dbReference type="AlphaFoldDB" id="A0A1D8AWT9"/>
<keyword evidence="3" id="KW-0813">Transport</keyword>
<protein>
    <submittedName>
        <fullName evidence="12">Transport protein TonB</fullName>
    </submittedName>
</protein>
<dbReference type="NCBIfam" id="TIGR01352">
    <property type="entry name" value="tonB_Cterm"/>
    <property type="match status" value="1"/>
</dbReference>
<dbReference type="OrthoDB" id="1628901at2"/>
<feature type="region of interest" description="Disordered" evidence="10">
    <location>
        <begin position="38"/>
        <end position="84"/>
    </location>
</feature>